<organism evidence="4 5">
    <name type="scientific">Polyplosphaeria fusca</name>
    <dbReference type="NCBI Taxonomy" id="682080"/>
    <lineage>
        <taxon>Eukaryota</taxon>
        <taxon>Fungi</taxon>
        <taxon>Dikarya</taxon>
        <taxon>Ascomycota</taxon>
        <taxon>Pezizomycotina</taxon>
        <taxon>Dothideomycetes</taxon>
        <taxon>Pleosporomycetidae</taxon>
        <taxon>Pleosporales</taxon>
        <taxon>Tetraplosphaeriaceae</taxon>
        <taxon>Polyplosphaeria</taxon>
    </lineage>
</organism>
<reference evidence="4" key="1">
    <citation type="journal article" date="2020" name="Stud. Mycol.">
        <title>101 Dothideomycetes genomes: a test case for predicting lifestyles and emergence of pathogens.</title>
        <authorList>
            <person name="Haridas S."/>
            <person name="Albert R."/>
            <person name="Binder M."/>
            <person name="Bloem J."/>
            <person name="Labutti K."/>
            <person name="Salamov A."/>
            <person name="Andreopoulos B."/>
            <person name="Baker S."/>
            <person name="Barry K."/>
            <person name="Bills G."/>
            <person name="Bluhm B."/>
            <person name="Cannon C."/>
            <person name="Castanera R."/>
            <person name="Culley D."/>
            <person name="Daum C."/>
            <person name="Ezra D."/>
            <person name="Gonzalez J."/>
            <person name="Henrissat B."/>
            <person name="Kuo A."/>
            <person name="Liang C."/>
            <person name="Lipzen A."/>
            <person name="Lutzoni F."/>
            <person name="Magnuson J."/>
            <person name="Mondo S."/>
            <person name="Nolan M."/>
            <person name="Ohm R."/>
            <person name="Pangilinan J."/>
            <person name="Park H.-J."/>
            <person name="Ramirez L."/>
            <person name="Alfaro M."/>
            <person name="Sun H."/>
            <person name="Tritt A."/>
            <person name="Yoshinaga Y."/>
            <person name="Zwiers L.-H."/>
            <person name="Turgeon B."/>
            <person name="Goodwin S."/>
            <person name="Spatafora J."/>
            <person name="Crous P."/>
            <person name="Grigoriev I."/>
        </authorList>
    </citation>
    <scope>NUCLEOTIDE SEQUENCE</scope>
    <source>
        <strain evidence="4">CBS 125425</strain>
    </source>
</reference>
<dbReference type="EMBL" id="ML996112">
    <property type="protein sequence ID" value="KAF2737933.1"/>
    <property type="molecule type" value="Genomic_DNA"/>
</dbReference>
<dbReference type="PANTHER" id="PTHR10366">
    <property type="entry name" value="NAD DEPENDENT EPIMERASE/DEHYDRATASE"/>
    <property type="match status" value="1"/>
</dbReference>
<evidence type="ECO:0000259" key="3">
    <source>
        <dbReference type="Pfam" id="PF01370"/>
    </source>
</evidence>
<evidence type="ECO:0000256" key="1">
    <source>
        <dbReference type="ARBA" id="ARBA00023002"/>
    </source>
</evidence>
<comment type="similarity">
    <text evidence="2">Belongs to the NAD(P)-dependent epimerase/dehydratase family. Dihydroflavonol-4-reductase subfamily.</text>
</comment>
<evidence type="ECO:0000313" key="5">
    <source>
        <dbReference type="Proteomes" id="UP000799444"/>
    </source>
</evidence>
<dbReference type="Proteomes" id="UP000799444">
    <property type="component" value="Unassembled WGS sequence"/>
</dbReference>
<dbReference type="InterPro" id="IPR001509">
    <property type="entry name" value="Epimerase_deHydtase"/>
</dbReference>
<evidence type="ECO:0000256" key="2">
    <source>
        <dbReference type="ARBA" id="ARBA00023445"/>
    </source>
</evidence>
<dbReference type="PANTHER" id="PTHR10366:SF564">
    <property type="entry name" value="STEROL-4-ALPHA-CARBOXYLATE 3-DEHYDROGENASE, DECARBOXYLATING"/>
    <property type="match status" value="1"/>
</dbReference>
<proteinExistence type="inferred from homology"/>
<sequence length="350" mass="37367">MEDGSVHRLVLISGVNGYIAAVTAKQFLDNGYSVRGTVRKLSSAQPLIEGPLKSHAQSGHFTVVEVPDITVDGAFDEAVKGVTAIAHMASPVSFNFTDPVPILHAAIHGTKTLLTSAYTHAGPTLKTIVLISSIAAIRNQTPAPYTFSETDWNDYAESEVQRLGTDTPGPVIYSASKTASEKAFWEFRDTVHPSFTMTAINPVFVIGPPLIAPATPAAVGETVQSIWDVFRGAAPAASPVVLSSTVDVRDVARLMVYPVEHAQATDGERYIASSATQHPQAIADILRKAMPEARGRIEEGTPGVGYREDWQADGKNGYAVDNRKAGRLLGGWIPFDESVVDTAKSFVGLV</sequence>
<evidence type="ECO:0000313" key="4">
    <source>
        <dbReference type="EMBL" id="KAF2737933.1"/>
    </source>
</evidence>
<protein>
    <submittedName>
        <fullName evidence="4">NAD(P)-binding protein</fullName>
    </submittedName>
</protein>
<name>A0A9P4R6W5_9PLEO</name>
<dbReference type="SUPFAM" id="SSF51735">
    <property type="entry name" value="NAD(P)-binding Rossmann-fold domains"/>
    <property type="match status" value="1"/>
</dbReference>
<dbReference type="Pfam" id="PF01370">
    <property type="entry name" value="Epimerase"/>
    <property type="match status" value="1"/>
</dbReference>
<comment type="caution">
    <text evidence="4">The sequence shown here is derived from an EMBL/GenBank/DDBJ whole genome shotgun (WGS) entry which is preliminary data.</text>
</comment>
<keyword evidence="1" id="KW-0560">Oxidoreductase</keyword>
<dbReference type="InterPro" id="IPR036291">
    <property type="entry name" value="NAD(P)-bd_dom_sf"/>
</dbReference>
<dbReference type="OrthoDB" id="2735536at2759"/>
<dbReference type="GO" id="GO:0016616">
    <property type="term" value="F:oxidoreductase activity, acting on the CH-OH group of donors, NAD or NADP as acceptor"/>
    <property type="evidence" value="ECO:0007669"/>
    <property type="project" value="TreeGrafter"/>
</dbReference>
<keyword evidence="5" id="KW-1185">Reference proteome</keyword>
<accession>A0A9P4R6W5</accession>
<feature type="domain" description="NAD-dependent epimerase/dehydratase" evidence="3">
    <location>
        <begin position="10"/>
        <end position="270"/>
    </location>
</feature>
<dbReference type="InterPro" id="IPR050425">
    <property type="entry name" value="NAD(P)_dehydrat-like"/>
</dbReference>
<dbReference type="Gene3D" id="3.40.50.720">
    <property type="entry name" value="NAD(P)-binding Rossmann-like Domain"/>
    <property type="match status" value="1"/>
</dbReference>
<gene>
    <name evidence="4" type="ORF">EJ04DRAFT_541612</name>
</gene>
<dbReference type="AlphaFoldDB" id="A0A9P4R6W5"/>